<evidence type="ECO:0000313" key="15">
    <source>
        <dbReference type="EMBL" id="OTG14453.1"/>
    </source>
</evidence>
<keyword evidence="8 12" id="KW-0067">ATP-binding</keyword>
<evidence type="ECO:0000256" key="3">
    <source>
        <dbReference type="ARBA" id="ARBA00022679"/>
    </source>
</evidence>
<dbReference type="Proteomes" id="UP000215914">
    <property type="component" value="Chromosome 9"/>
</dbReference>
<dbReference type="FunFam" id="2.60.120.430:FF:000001">
    <property type="entry name" value="Receptor-like protein kinase FERONIA"/>
    <property type="match status" value="1"/>
</dbReference>
<accession>A0A251TUN7</accession>
<keyword evidence="9 13" id="KW-1133">Transmembrane helix</keyword>
<dbReference type="Pfam" id="PF07714">
    <property type="entry name" value="PK_Tyr_Ser-Thr"/>
    <property type="match status" value="1"/>
</dbReference>
<keyword evidence="2" id="KW-0723">Serine/threonine-protein kinase</keyword>
<dbReference type="PANTHER" id="PTHR27003">
    <property type="entry name" value="OS07G0166700 PROTEIN"/>
    <property type="match status" value="1"/>
</dbReference>
<dbReference type="FunFam" id="3.30.200.20:FF:000039">
    <property type="entry name" value="receptor-like protein kinase FERONIA"/>
    <property type="match status" value="1"/>
</dbReference>
<evidence type="ECO:0000256" key="2">
    <source>
        <dbReference type="ARBA" id="ARBA00022527"/>
    </source>
</evidence>
<sequence length="820" mass="91471">MSTMCLMKCSLEYDPKDNYLVDCGSPANRTTVGDRVFVSDSSHSFLSNPEQESINATNSEPSSSIYGSLLYRTARILNRTSNFTFSINQHGRHFVRLYFFPFVPDHQTYNLSSSKFSVSAHGFTLLKDFQPGVTPSVKEYSINITSDELVLTFTPSANSFAFVNALEVVSHPDELIPVSAQPVEGSTNHHGLIAQALETVARINMGNQSVSPDNDTLWRAWNSDGPFVKRNNFVRFVTNLSAVNYTENGPSVDIAPLSVYGTATKLDNEQNPSARLNNTWSFNVDPGFSYFVRFHFCDIFQLPPSDLWLNIYLNSMSVKKDFNIGLETSNVYGAPYFLDAVTRVSRDGMINVSIGTSNVYNALPESFLNGLEIMKISNSKGNLDGSLTSLSKKKVWVIAASVAGALFIIGVLGCLIFILCRRNKRKSKAGHAKQEYLSPDESTIFSKSKVGYRFPLIAIQEATDRFSESLVIGIGGFGKVYKGTLFDGTVVAVKRGAPQSNQGLAEFRTEIEMLSQFRHRHLVSLIGYCDERNEMIIIYEYMENGTLKNHLYGSDLPKLNWRQRLEICIGSAKGLHYLHTSSAKAIIHRDVKSANILLDENFMAKVADFGLSKNGPEFDQSHVSTAVKGSFGYLDPEYMTRQQLTEKSDVYSFGVVMFEILCGRPVIDPSRPRGMVSLVEWVKELQKQGELEKIIDPYLVGKMKMESLKKFVDIADKCLADEGIDRPAIGDVLWNLEYALQLEGVEIKTGQTVVNDSAKYNVENGVSSTVFTEGSMGDLDGVSMSRVFSEMVKGDKQEMRTWLTIYLLPVLFVYLPSKPR</sequence>
<dbReference type="SUPFAM" id="SSF56112">
    <property type="entry name" value="Protein kinase-like (PK-like)"/>
    <property type="match status" value="1"/>
</dbReference>
<dbReference type="Pfam" id="PF12819">
    <property type="entry name" value="Malectin_like"/>
    <property type="match status" value="1"/>
</dbReference>
<dbReference type="GO" id="GO:0004714">
    <property type="term" value="F:transmembrane receptor protein tyrosine kinase activity"/>
    <property type="evidence" value="ECO:0007669"/>
    <property type="project" value="InterPro"/>
</dbReference>
<dbReference type="Gene3D" id="2.60.120.430">
    <property type="entry name" value="Galactose-binding lectin"/>
    <property type="match status" value="2"/>
</dbReference>
<dbReference type="FunFam" id="1.10.510.10:FF:000252">
    <property type="entry name" value="Receptor-like protein kinase FERONIA"/>
    <property type="match status" value="1"/>
</dbReference>
<comment type="subcellular location">
    <subcellularLocation>
        <location evidence="1">Membrane</location>
        <topology evidence="1">Single-pass type I membrane protein</topology>
    </subcellularLocation>
</comment>
<feature type="binding site" evidence="12">
    <location>
        <position position="494"/>
    </location>
    <ligand>
        <name>ATP</name>
        <dbReference type="ChEBI" id="CHEBI:30616"/>
    </ligand>
</feature>
<dbReference type="GO" id="GO:0005886">
    <property type="term" value="C:plasma membrane"/>
    <property type="evidence" value="ECO:0000318"/>
    <property type="project" value="GO_Central"/>
</dbReference>
<dbReference type="PROSITE" id="PS00108">
    <property type="entry name" value="PROTEIN_KINASE_ST"/>
    <property type="match status" value="1"/>
</dbReference>
<dbReference type="InterPro" id="IPR024788">
    <property type="entry name" value="Malectin-like_Carb-bd_dom"/>
</dbReference>
<dbReference type="PROSITE" id="PS00107">
    <property type="entry name" value="PROTEIN_KINASE_ATP"/>
    <property type="match status" value="1"/>
</dbReference>
<reference evidence="16" key="1">
    <citation type="journal article" date="2017" name="Nature">
        <title>The sunflower genome provides insights into oil metabolism, flowering and Asterid evolution.</title>
        <authorList>
            <person name="Badouin H."/>
            <person name="Gouzy J."/>
            <person name="Grassa C.J."/>
            <person name="Murat F."/>
            <person name="Staton S.E."/>
            <person name="Cottret L."/>
            <person name="Lelandais-Briere C."/>
            <person name="Owens G.L."/>
            <person name="Carrere S."/>
            <person name="Mayjonade B."/>
            <person name="Legrand L."/>
            <person name="Gill N."/>
            <person name="Kane N.C."/>
            <person name="Bowers J.E."/>
            <person name="Hubner S."/>
            <person name="Bellec A."/>
            <person name="Berard A."/>
            <person name="Berges H."/>
            <person name="Blanchet N."/>
            <person name="Boniface M.C."/>
            <person name="Brunel D."/>
            <person name="Catrice O."/>
            <person name="Chaidir N."/>
            <person name="Claudel C."/>
            <person name="Donnadieu C."/>
            <person name="Faraut T."/>
            <person name="Fievet G."/>
            <person name="Helmstetter N."/>
            <person name="King M."/>
            <person name="Knapp S.J."/>
            <person name="Lai Z."/>
            <person name="Le Paslier M.C."/>
            <person name="Lippi Y."/>
            <person name="Lorenzon L."/>
            <person name="Mandel J.R."/>
            <person name="Marage G."/>
            <person name="Marchand G."/>
            <person name="Marquand E."/>
            <person name="Bret-Mestries E."/>
            <person name="Morien E."/>
            <person name="Nambeesan S."/>
            <person name="Nguyen T."/>
            <person name="Pegot-Espagnet P."/>
            <person name="Pouilly N."/>
            <person name="Raftis F."/>
            <person name="Sallet E."/>
            <person name="Schiex T."/>
            <person name="Thomas J."/>
            <person name="Vandecasteele C."/>
            <person name="Vares D."/>
            <person name="Vear F."/>
            <person name="Vautrin S."/>
            <person name="Crespi M."/>
            <person name="Mangin B."/>
            <person name="Burke J.M."/>
            <person name="Salse J."/>
            <person name="Munos S."/>
            <person name="Vincourt P."/>
            <person name="Rieseberg L.H."/>
            <person name="Langlade N.B."/>
        </authorList>
    </citation>
    <scope>NUCLEOTIDE SEQUENCE [LARGE SCALE GENOMIC DNA]</scope>
    <source>
        <strain evidence="16">cv. SF193</strain>
    </source>
</reference>
<dbReference type="PANTHER" id="PTHR27003:SF69">
    <property type="entry name" value="PROTEIN KINASE DOMAIN-CONTAINING PROTEIN"/>
    <property type="match status" value="1"/>
</dbReference>
<evidence type="ECO:0000256" key="5">
    <source>
        <dbReference type="ARBA" id="ARBA00022729"/>
    </source>
</evidence>
<dbReference type="InterPro" id="IPR017441">
    <property type="entry name" value="Protein_kinase_ATP_BS"/>
</dbReference>
<evidence type="ECO:0000256" key="4">
    <source>
        <dbReference type="ARBA" id="ARBA00022692"/>
    </source>
</evidence>
<keyword evidence="11" id="KW-0325">Glycoprotein</keyword>
<dbReference type="InterPro" id="IPR008271">
    <property type="entry name" value="Ser/Thr_kinase_AS"/>
</dbReference>
<name>A0A251TUN7_HELAN</name>
<evidence type="ECO:0000256" key="1">
    <source>
        <dbReference type="ARBA" id="ARBA00004479"/>
    </source>
</evidence>
<keyword evidence="7" id="KW-0418">Kinase</keyword>
<evidence type="ECO:0000256" key="12">
    <source>
        <dbReference type="PROSITE-ProRule" id="PRU10141"/>
    </source>
</evidence>
<dbReference type="Gene3D" id="1.10.510.10">
    <property type="entry name" value="Transferase(Phosphotransferase) domain 1"/>
    <property type="match status" value="1"/>
</dbReference>
<dbReference type="InterPro" id="IPR045272">
    <property type="entry name" value="ANXUR1/2-like"/>
</dbReference>
<protein>
    <recommendedName>
        <fullName evidence="14">Protein kinase domain-containing protein</fullName>
    </recommendedName>
</protein>
<feature type="domain" description="Protein kinase" evidence="14">
    <location>
        <begin position="466"/>
        <end position="739"/>
    </location>
</feature>
<keyword evidence="6 12" id="KW-0547">Nucleotide-binding</keyword>
<proteinExistence type="predicted"/>
<feature type="transmembrane region" description="Helical" evidence="13">
    <location>
        <begin position="395"/>
        <end position="419"/>
    </location>
</feature>
<dbReference type="InterPro" id="IPR000719">
    <property type="entry name" value="Prot_kinase_dom"/>
</dbReference>
<dbReference type="CDD" id="cd14066">
    <property type="entry name" value="STKc_IRAK"/>
    <property type="match status" value="1"/>
</dbReference>
<keyword evidence="4 13" id="KW-0812">Transmembrane</keyword>
<keyword evidence="3" id="KW-0808">Transferase</keyword>
<dbReference type="InParanoid" id="A0A251TUN7"/>
<dbReference type="InterPro" id="IPR011009">
    <property type="entry name" value="Kinase-like_dom_sf"/>
</dbReference>
<evidence type="ECO:0000313" key="16">
    <source>
        <dbReference type="Proteomes" id="UP000215914"/>
    </source>
</evidence>
<dbReference type="AlphaFoldDB" id="A0A251TUN7"/>
<evidence type="ECO:0000256" key="9">
    <source>
        <dbReference type="ARBA" id="ARBA00022989"/>
    </source>
</evidence>
<dbReference type="GO" id="GO:0004674">
    <property type="term" value="F:protein serine/threonine kinase activity"/>
    <property type="evidence" value="ECO:0007669"/>
    <property type="project" value="UniProtKB-KW"/>
</dbReference>
<evidence type="ECO:0000256" key="6">
    <source>
        <dbReference type="ARBA" id="ARBA00022741"/>
    </source>
</evidence>
<dbReference type="GO" id="GO:0005524">
    <property type="term" value="F:ATP binding"/>
    <property type="evidence" value="ECO:0007669"/>
    <property type="project" value="UniProtKB-UniRule"/>
</dbReference>
<evidence type="ECO:0000256" key="11">
    <source>
        <dbReference type="ARBA" id="ARBA00023180"/>
    </source>
</evidence>
<dbReference type="InterPro" id="IPR001245">
    <property type="entry name" value="Ser-Thr/Tyr_kinase_cat_dom"/>
</dbReference>
<organism evidence="15 16">
    <name type="scientific">Helianthus annuus</name>
    <name type="common">Common sunflower</name>
    <dbReference type="NCBI Taxonomy" id="4232"/>
    <lineage>
        <taxon>Eukaryota</taxon>
        <taxon>Viridiplantae</taxon>
        <taxon>Streptophyta</taxon>
        <taxon>Embryophyta</taxon>
        <taxon>Tracheophyta</taxon>
        <taxon>Spermatophyta</taxon>
        <taxon>Magnoliopsida</taxon>
        <taxon>eudicotyledons</taxon>
        <taxon>Gunneridae</taxon>
        <taxon>Pentapetalae</taxon>
        <taxon>asterids</taxon>
        <taxon>campanulids</taxon>
        <taxon>Asterales</taxon>
        <taxon>Asteraceae</taxon>
        <taxon>Asteroideae</taxon>
        <taxon>Heliantheae alliance</taxon>
        <taxon>Heliantheae</taxon>
        <taxon>Helianthus</taxon>
    </lineage>
</organism>
<dbReference type="FunFam" id="2.60.120.430:FF:000005">
    <property type="entry name" value="Putative receptor-like protein kinase"/>
    <property type="match status" value="1"/>
</dbReference>
<evidence type="ECO:0000256" key="10">
    <source>
        <dbReference type="ARBA" id="ARBA00023136"/>
    </source>
</evidence>
<keyword evidence="5" id="KW-0732">Signal</keyword>
<keyword evidence="16" id="KW-1185">Reference proteome</keyword>
<dbReference type="EMBL" id="CM007898">
    <property type="protein sequence ID" value="OTG14453.1"/>
    <property type="molecule type" value="Genomic_DNA"/>
</dbReference>
<evidence type="ECO:0000259" key="14">
    <source>
        <dbReference type="PROSITE" id="PS50011"/>
    </source>
</evidence>
<evidence type="ECO:0000256" key="7">
    <source>
        <dbReference type="ARBA" id="ARBA00022777"/>
    </source>
</evidence>
<evidence type="ECO:0000256" key="13">
    <source>
        <dbReference type="SAM" id="Phobius"/>
    </source>
</evidence>
<gene>
    <name evidence="15" type="ORF">HannXRQ_Chr09g0249551</name>
</gene>
<dbReference type="OMA" id="LVEWAMK"/>
<dbReference type="Gene3D" id="3.30.200.20">
    <property type="entry name" value="Phosphorylase Kinase, domain 1"/>
    <property type="match status" value="1"/>
</dbReference>
<keyword evidence="10 13" id="KW-0472">Membrane</keyword>
<dbReference type="PROSITE" id="PS50011">
    <property type="entry name" value="PROTEIN_KINASE_DOM"/>
    <property type="match status" value="1"/>
</dbReference>
<dbReference type="SMART" id="SM00220">
    <property type="entry name" value="S_TKc"/>
    <property type="match status" value="1"/>
</dbReference>
<evidence type="ECO:0000256" key="8">
    <source>
        <dbReference type="ARBA" id="ARBA00022840"/>
    </source>
</evidence>
<dbReference type="GO" id="GO:0004672">
    <property type="term" value="F:protein kinase activity"/>
    <property type="evidence" value="ECO:0000318"/>
    <property type="project" value="GO_Central"/>
</dbReference>